<feature type="domain" description="Isochorismatase-like" evidence="2">
    <location>
        <begin position="26"/>
        <end position="201"/>
    </location>
</feature>
<proteinExistence type="predicted"/>
<dbReference type="AlphaFoldDB" id="A0A934ML14"/>
<dbReference type="PANTHER" id="PTHR43540">
    <property type="entry name" value="PEROXYUREIDOACRYLATE/UREIDOACRYLATE AMIDOHYDROLASE-RELATED"/>
    <property type="match status" value="1"/>
</dbReference>
<dbReference type="InterPro" id="IPR050272">
    <property type="entry name" value="Isochorismatase-like_hydrls"/>
</dbReference>
<dbReference type="PANTHER" id="PTHR43540:SF6">
    <property type="entry name" value="ISOCHORISMATASE-LIKE DOMAIN-CONTAINING PROTEIN"/>
    <property type="match status" value="1"/>
</dbReference>
<dbReference type="InterPro" id="IPR036380">
    <property type="entry name" value="Isochorismatase-like_sf"/>
</dbReference>
<evidence type="ECO:0000256" key="1">
    <source>
        <dbReference type="ARBA" id="ARBA00022801"/>
    </source>
</evidence>
<evidence type="ECO:0000313" key="4">
    <source>
        <dbReference type="Proteomes" id="UP000602124"/>
    </source>
</evidence>
<dbReference type="Pfam" id="PF00857">
    <property type="entry name" value="Isochorismatase"/>
    <property type="match status" value="1"/>
</dbReference>
<gene>
    <name evidence="3" type="ORF">JEQ47_08120</name>
</gene>
<sequence>MARRAGLPDETLQTTLGSDAFARGWAHLCVDMQSVFAEETEWHASWLARILPAVEELAALSAHRTVFTRFIPPETVNAAQGAWRRYYRRWPGMVREKLPPGLLGLVPSLARFVPPARTFDKPVYSPWHSGQLHQTLRADGVETIVVSGGETDVCVLATVLGAIDLGYHVVLVTDAIFGSADPTHDAMLEIYHSRFQMQLSTTTVSDLALLLREAGL</sequence>
<evidence type="ECO:0000313" key="3">
    <source>
        <dbReference type="EMBL" id="MBJ3784680.1"/>
    </source>
</evidence>
<evidence type="ECO:0000259" key="2">
    <source>
        <dbReference type="Pfam" id="PF00857"/>
    </source>
</evidence>
<dbReference type="SUPFAM" id="SSF52499">
    <property type="entry name" value="Isochorismatase-like hydrolases"/>
    <property type="match status" value="1"/>
</dbReference>
<keyword evidence="4" id="KW-1185">Reference proteome</keyword>
<dbReference type="EMBL" id="JAEKMH010000002">
    <property type="protein sequence ID" value="MBJ3784680.1"/>
    <property type="molecule type" value="Genomic_DNA"/>
</dbReference>
<keyword evidence="1 3" id="KW-0378">Hydrolase</keyword>
<accession>A0A934ML14</accession>
<dbReference type="Proteomes" id="UP000602124">
    <property type="component" value="Unassembled WGS sequence"/>
</dbReference>
<organism evidence="3 4">
    <name type="scientific">Devosia sediminis</name>
    <dbReference type="NCBI Taxonomy" id="2798801"/>
    <lineage>
        <taxon>Bacteria</taxon>
        <taxon>Pseudomonadati</taxon>
        <taxon>Pseudomonadota</taxon>
        <taxon>Alphaproteobacteria</taxon>
        <taxon>Hyphomicrobiales</taxon>
        <taxon>Devosiaceae</taxon>
        <taxon>Devosia</taxon>
    </lineage>
</organism>
<name>A0A934ML14_9HYPH</name>
<comment type="caution">
    <text evidence="3">The sequence shown here is derived from an EMBL/GenBank/DDBJ whole genome shotgun (WGS) entry which is preliminary data.</text>
</comment>
<dbReference type="GO" id="GO:0016787">
    <property type="term" value="F:hydrolase activity"/>
    <property type="evidence" value="ECO:0007669"/>
    <property type="project" value="UniProtKB-KW"/>
</dbReference>
<protein>
    <submittedName>
        <fullName evidence="3">Cysteine hydrolase</fullName>
    </submittedName>
</protein>
<dbReference type="InterPro" id="IPR000868">
    <property type="entry name" value="Isochorismatase-like_dom"/>
</dbReference>
<dbReference type="Gene3D" id="3.40.50.850">
    <property type="entry name" value="Isochorismatase-like"/>
    <property type="match status" value="1"/>
</dbReference>
<dbReference type="CDD" id="cd00431">
    <property type="entry name" value="cysteine_hydrolases"/>
    <property type="match status" value="1"/>
</dbReference>
<reference evidence="3" key="1">
    <citation type="submission" date="2020-12" db="EMBL/GenBank/DDBJ databases">
        <title>Devosia sp. MSA67 isolated from Mo River.</title>
        <authorList>
            <person name="Ma F."/>
            <person name="Zi Z."/>
        </authorList>
    </citation>
    <scope>NUCLEOTIDE SEQUENCE</scope>
    <source>
        <strain evidence="3">MSA67</strain>
    </source>
</reference>